<accession>A0A699K1P3</accession>
<sequence>KRKKELVVSFRKTKRKKELVVSFRKTVEEKKASLAEPGMKWLAWKELEVFDRVGRRSDLGFLERRASMGVEGSIVASDKNGKIEVARSFSALGDGTRQRSLARRPQDEGPALALAVKAAWEDFCQVTLGGELKVDNLCFIGAFVELSL</sequence>
<feature type="non-terminal residue" evidence="1">
    <location>
        <position position="1"/>
    </location>
</feature>
<name>A0A699K1P3_TANCI</name>
<dbReference type="EMBL" id="BKCJ010464926">
    <property type="protein sequence ID" value="GFA66563.1"/>
    <property type="molecule type" value="Genomic_DNA"/>
</dbReference>
<protein>
    <submittedName>
        <fullName evidence="1">Uncharacterized protein</fullName>
    </submittedName>
</protein>
<organism evidence="1">
    <name type="scientific">Tanacetum cinerariifolium</name>
    <name type="common">Dalmatian daisy</name>
    <name type="synonym">Chrysanthemum cinerariifolium</name>
    <dbReference type="NCBI Taxonomy" id="118510"/>
    <lineage>
        <taxon>Eukaryota</taxon>
        <taxon>Viridiplantae</taxon>
        <taxon>Streptophyta</taxon>
        <taxon>Embryophyta</taxon>
        <taxon>Tracheophyta</taxon>
        <taxon>Spermatophyta</taxon>
        <taxon>Magnoliopsida</taxon>
        <taxon>eudicotyledons</taxon>
        <taxon>Gunneridae</taxon>
        <taxon>Pentapetalae</taxon>
        <taxon>asterids</taxon>
        <taxon>campanulids</taxon>
        <taxon>Asterales</taxon>
        <taxon>Asteraceae</taxon>
        <taxon>Asteroideae</taxon>
        <taxon>Anthemideae</taxon>
        <taxon>Anthemidinae</taxon>
        <taxon>Tanacetum</taxon>
    </lineage>
</organism>
<proteinExistence type="predicted"/>
<gene>
    <name evidence="1" type="ORF">Tci_638535</name>
</gene>
<reference evidence="1" key="1">
    <citation type="journal article" date="2019" name="Sci. Rep.">
        <title>Draft genome of Tanacetum cinerariifolium, the natural source of mosquito coil.</title>
        <authorList>
            <person name="Yamashiro T."/>
            <person name="Shiraishi A."/>
            <person name="Satake H."/>
            <person name="Nakayama K."/>
        </authorList>
    </citation>
    <scope>NUCLEOTIDE SEQUENCE</scope>
</reference>
<comment type="caution">
    <text evidence="1">The sequence shown here is derived from an EMBL/GenBank/DDBJ whole genome shotgun (WGS) entry which is preliminary data.</text>
</comment>
<dbReference type="AlphaFoldDB" id="A0A699K1P3"/>
<evidence type="ECO:0000313" key="1">
    <source>
        <dbReference type="EMBL" id="GFA66563.1"/>
    </source>
</evidence>